<protein>
    <recommendedName>
        <fullName evidence="4">Lipoprotein</fullName>
    </recommendedName>
</protein>
<organism evidence="2 3">
    <name type="scientific">Mycobacterium riyadhense</name>
    <dbReference type="NCBI Taxonomy" id="486698"/>
    <lineage>
        <taxon>Bacteria</taxon>
        <taxon>Bacillati</taxon>
        <taxon>Actinomycetota</taxon>
        <taxon>Actinomycetes</taxon>
        <taxon>Mycobacteriales</taxon>
        <taxon>Mycobacteriaceae</taxon>
        <taxon>Mycobacterium</taxon>
    </lineage>
</organism>
<feature type="chain" id="PRO_5012168325" description="Lipoprotein" evidence="1">
    <location>
        <begin position="35"/>
        <end position="156"/>
    </location>
</feature>
<evidence type="ECO:0000313" key="2">
    <source>
        <dbReference type="EMBL" id="ORW63531.1"/>
    </source>
</evidence>
<name>A0A1X2BJ14_9MYCO</name>
<reference evidence="2 3" key="1">
    <citation type="submission" date="2016-01" db="EMBL/GenBank/DDBJ databases">
        <title>The new phylogeny of the genus Mycobacterium.</title>
        <authorList>
            <person name="Tarcisio F."/>
            <person name="Conor M."/>
            <person name="Antonella G."/>
            <person name="Elisabetta G."/>
            <person name="Giulia F.S."/>
            <person name="Sara T."/>
            <person name="Anna F."/>
            <person name="Clotilde B."/>
            <person name="Roberto B."/>
            <person name="Veronica D.S."/>
            <person name="Fabio R."/>
            <person name="Monica P."/>
            <person name="Olivier J."/>
            <person name="Enrico T."/>
            <person name="Nicola S."/>
        </authorList>
    </citation>
    <scope>NUCLEOTIDE SEQUENCE [LARGE SCALE GENOMIC DNA]</scope>
    <source>
        <strain evidence="2 3">DSM 45176</strain>
    </source>
</reference>
<dbReference type="EMBL" id="LQPQ01000209">
    <property type="protein sequence ID" value="ORW63531.1"/>
    <property type="molecule type" value="Genomic_DNA"/>
</dbReference>
<feature type="signal peptide" evidence="1">
    <location>
        <begin position="1"/>
        <end position="34"/>
    </location>
</feature>
<evidence type="ECO:0000313" key="3">
    <source>
        <dbReference type="Proteomes" id="UP000193087"/>
    </source>
</evidence>
<dbReference type="Proteomes" id="UP000193087">
    <property type="component" value="Unassembled WGS sequence"/>
</dbReference>
<evidence type="ECO:0008006" key="4">
    <source>
        <dbReference type="Google" id="ProtNLM"/>
    </source>
</evidence>
<accession>A0A1X2BJ14</accession>
<keyword evidence="1" id="KW-0732">Signal</keyword>
<keyword evidence="3" id="KW-1185">Reference proteome</keyword>
<gene>
    <name evidence="2" type="ORF">AWC22_00435</name>
</gene>
<proteinExistence type="predicted"/>
<comment type="caution">
    <text evidence="2">The sequence shown here is derived from an EMBL/GenBank/DDBJ whole genome shotgun (WGS) entry which is preliminary data.</text>
</comment>
<evidence type="ECO:0000256" key="1">
    <source>
        <dbReference type="SAM" id="SignalP"/>
    </source>
</evidence>
<dbReference type="AlphaFoldDB" id="A0A1X2BJ14"/>
<sequence>MAPKAVNMRITTFVAATAVFAGAGFCTTAPPVWAEVPAMDGVYTYADEDGIVATWTINTTCTPHCVAHVTTAPGQGFDAALVDGRYSVTRTVPEGALCPAFTAGANGASDEGGLHPVTVYQWWDPLTLSGEVDFLHSPAPCGLADRHDRFTLTKVG</sequence>